<proteinExistence type="predicted"/>
<organism evidence="1 2">
    <name type="scientific">Coniosporium uncinatum</name>
    <dbReference type="NCBI Taxonomy" id="93489"/>
    <lineage>
        <taxon>Eukaryota</taxon>
        <taxon>Fungi</taxon>
        <taxon>Dikarya</taxon>
        <taxon>Ascomycota</taxon>
        <taxon>Pezizomycotina</taxon>
        <taxon>Dothideomycetes</taxon>
        <taxon>Dothideomycetes incertae sedis</taxon>
        <taxon>Coniosporium</taxon>
    </lineage>
</organism>
<comment type="caution">
    <text evidence="1">The sequence shown here is derived from an EMBL/GenBank/DDBJ whole genome shotgun (WGS) entry which is preliminary data.</text>
</comment>
<keyword evidence="2" id="KW-1185">Reference proteome</keyword>
<gene>
    <name evidence="1" type="ORF">LTS18_010765</name>
</gene>
<accession>A0ACC3DKP6</accession>
<sequence>REAQHLLAREFVELVHGEAEAKKAEAEHRSLFGKKQLPKADGHDSETSGTVIGKLPTGVDLLLPRSLVEGQSLAKVVWSVGLAQSRTEAHNHITSGGLYIGRKSTENEELTFVSAKTLSNGSNPAANHAMLIDGSLLVLRKGKKHIRVCKIVSDDEFAESGVAVPGWEQQSNTKRASNE</sequence>
<evidence type="ECO:0000313" key="1">
    <source>
        <dbReference type="EMBL" id="KAK3077271.1"/>
    </source>
</evidence>
<reference evidence="1" key="1">
    <citation type="submission" date="2024-09" db="EMBL/GenBank/DDBJ databases">
        <title>Black Yeasts Isolated from many extreme environments.</title>
        <authorList>
            <person name="Coleine C."/>
            <person name="Stajich J.E."/>
            <person name="Selbmann L."/>
        </authorList>
    </citation>
    <scope>NUCLEOTIDE SEQUENCE</scope>
    <source>
        <strain evidence="1">CCFEE 5737</strain>
    </source>
</reference>
<dbReference type="EMBL" id="JAWDJW010003035">
    <property type="protein sequence ID" value="KAK3077271.1"/>
    <property type="molecule type" value="Genomic_DNA"/>
</dbReference>
<name>A0ACC3DKP6_9PEZI</name>
<dbReference type="Proteomes" id="UP001186974">
    <property type="component" value="Unassembled WGS sequence"/>
</dbReference>
<feature type="non-terminal residue" evidence="1">
    <location>
        <position position="1"/>
    </location>
</feature>
<protein>
    <submittedName>
        <fullName evidence="1">Uncharacterized protein</fullName>
    </submittedName>
</protein>
<evidence type="ECO:0000313" key="2">
    <source>
        <dbReference type="Proteomes" id="UP001186974"/>
    </source>
</evidence>